<dbReference type="RefSeq" id="XP_065459053.1">
    <property type="nucleotide sequence ID" value="XM_065602981.1"/>
</dbReference>
<organism evidence="2 3">
    <name type="scientific">Cercospora beticola</name>
    <name type="common">Sugarbeet leaf spot fungus</name>
    <dbReference type="NCBI Taxonomy" id="122368"/>
    <lineage>
        <taxon>Eukaryota</taxon>
        <taxon>Fungi</taxon>
        <taxon>Dikarya</taxon>
        <taxon>Ascomycota</taxon>
        <taxon>Pezizomycotina</taxon>
        <taxon>Dothideomycetes</taxon>
        <taxon>Dothideomycetidae</taxon>
        <taxon>Mycosphaerellales</taxon>
        <taxon>Mycosphaerellaceae</taxon>
        <taxon>Cercospora</taxon>
    </lineage>
</organism>
<dbReference type="Proteomes" id="UP001302367">
    <property type="component" value="Chromosome 5"/>
</dbReference>
<keyword evidence="3" id="KW-1185">Reference proteome</keyword>
<proteinExistence type="predicted"/>
<feature type="region of interest" description="Disordered" evidence="1">
    <location>
        <begin position="1"/>
        <end position="35"/>
    </location>
</feature>
<reference evidence="2 3" key="1">
    <citation type="submission" date="2023-09" db="EMBL/GenBank/DDBJ databases">
        <title>Complete-Gapless Cercospora beticola genome.</title>
        <authorList>
            <person name="Wyatt N.A."/>
            <person name="Spanner R.E."/>
            <person name="Bolton M.D."/>
        </authorList>
    </citation>
    <scope>NUCLEOTIDE SEQUENCE [LARGE SCALE GENOMIC DNA]</scope>
    <source>
        <strain evidence="2">Cb09-40</strain>
    </source>
</reference>
<evidence type="ECO:0000256" key="1">
    <source>
        <dbReference type="SAM" id="MobiDB-lite"/>
    </source>
</evidence>
<dbReference type="EMBL" id="CP134188">
    <property type="protein sequence ID" value="WPB03145.1"/>
    <property type="molecule type" value="Genomic_DNA"/>
</dbReference>
<protein>
    <submittedName>
        <fullName evidence="2">Uncharacterized protein</fullName>
    </submittedName>
</protein>
<feature type="compositionally biased region" description="Low complexity" evidence="1">
    <location>
        <begin position="25"/>
        <end position="35"/>
    </location>
</feature>
<evidence type="ECO:0000313" key="3">
    <source>
        <dbReference type="Proteomes" id="UP001302367"/>
    </source>
</evidence>
<gene>
    <name evidence="2" type="ORF">RHO25_007782</name>
</gene>
<accession>A0ABZ0NUF4</accession>
<evidence type="ECO:0000313" key="2">
    <source>
        <dbReference type="EMBL" id="WPB03145.1"/>
    </source>
</evidence>
<sequence>MEGMPYAARRISSTHKLQHAATSVSPSSSGKFCSASASDVAEASSTGLHGLLFARHQPRLQSHQQARARGLPALLAPTTRIVIGDTVRHSLCESDASTPPTLHL</sequence>
<dbReference type="GeneID" id="90644406"/>
<name>A0ABZ0NUF4_CERBT</name>